<feature type="coiled-coil region" evidence="1">
    <location>
        <begin position="41"/>
        <end position="68"/>
    </location>
</feature>
<comment type="caution">
    <text evidence="2">The sequence shown here is derived from an EMBL/GenBank/DDBJ whole genome shotgun (WGS) entry which is preliminary data.</text>
</comment>
<dbReference type="InterPro" id="IPR007420">
    <property type="entry name" value="DUF465"/>
</dbReference>
<proteinExistence type="predicted"/>
<keyword evidence="1" id="KW-0175">Coiled coil</keyword>
<name>A0ABT2FT23_9GAMM</name>
<keyword evidence="3" id="KW-1185">Reference proteome</keyword>
<reference evidence="2 3" key="1">
    <citation type="submission" date="2022-02" db="EMBL/GenBank/DDBJ databases">
        <authorList>
            <person name="Zhuang L."/>
        </authorList>
    </citation>
    <scope>NUCLEOTIDE SEQUENCE [LARGE SCALE GENOMIC DNA]</scope>
    <source>
        <strain evidence="2 3">C32</strain>
    </source>
</reference>
<dbReference type="EMBL" id="JAKOGG010000019">
    <property type="protein sequence ID" value="MCS4558331.1"/>
    <property type="molecule type" value="Genomic_DNA"/>
</dbReference>
<evidence type="ECO:0000313" key="2">
    <source>
        <dbReference type="EMBL" id="MCS4558331.1"/>
    </source>
</evidence>
<protein>
    <submittedName>
        <fullName evidence="2">DUF465 domain-containing protein</fullName>
    </submittedName>
</protein>
<sequence length="74" mass="8932">MFSEYRALVDQLKADDSEFRKLFTEHDVLDKAIQKQERRPSSEFTAELKQMKKRKLDLKEQLFDKLKEHPAYKS</sequence>
<accession>A0ABT2FT23</accession>
<dbReference type="Proteomes" id="UP001201549">
    <property type="component" value="Unassembled WGS sequence"/>
</dbReference>
<dbReference type="Gene3D" id="6.10.280.50">
    <property type="match status" value="1"/>
</dbReference>
<dbReference type="RefSeq" id="WP_238898149.1">
    <property type="nucleotide sequence ID" value="NZ_JAKOGG010000019.1"/>
</dbReference>
<evidence type="ECO:0000313" key="3">
    <source>
        <dbReference type="Proteomes" id="UP001201549"/>
    </source>
</evidence>
<gene>
    <name evidence="2" type="ORF">L9G74_17970</name>
</gene>
<organism evidence="2 3">
    <name type="scientific">Shewanella electrica</name>
    <dbReference type="NCBI Taxonomy" id="515560"/>
    <lineage>
        <taxon>Bacteria</taxon>
        <taxon>Pseudomonadati</taxon>
        <taxon>Pseudomonadota</taxon>
        <taxon>Gammaproteobacteria</taxon>
        <taxon>Alteromonadales</taxon>
        <taxon>Shewanellaceae</taxon>
        <taxon>Shewanella</taxon>
    </lineage>
</organism>
<dbReference type="Pfam" id="PF04325">
    <property type="entry name" value="DUF465"/>
    <property type="match status" value="1"/>
</dbReference>
<dbReference type="InterPro" id="IPR038444">
    <property type="entry name" value="DUF465_sf"/>
</dbReference>
<reference evidence="3" key="2">
    <citation type="submission" date="2023-07" db="EMBL/GenBank/DDBJ databases">
        <title>Shewanella mangrovi sp. nov., an acetaldehyde- degrading bacterium isolated from mangrove sediment.</title>
        <authorList>
            <person name="Liu Y."/>
        </authorList>
    </citation>
    <scope>NUCLEOTIDE SEQUENCE [LARGE SCALE GENOMIC DNA]</scope>
    <source>
        <strain evidence="3">C32</strain>
    </source>
</reference>
<evidence type="ECO:0000256" key="1">
    <source>
        <dbReference type="SAM" id="Coils"/>
    </source>
</evidence>